<dbReference type="Pfam" id="PF06855">
    <property type="entry name" value="YozE_SAM_like"/>
    <property type="match status" value="1"/>
</dbReference>
<comment type="similarity">
    <text evidence="1">Belongs to the UPF0346 family.</text>
</comment>
<evidence type="ECO:0000313" key="4">
    <source>
        <dbReference type="Proteomes" id="UP000439965"/>
    </source>
</evidence>
<dbReference type="NCBIfam" id="NF010193">
    <property type="entry name" value="PRK13672.1"/>
    <property type="match status" value="1"/>
</dbReference>
<feature type="domain" description="YozE SAM-like" evidence="2">
    <location>
        <begin position="4"/>
        <end position="69"/>
    </location>
</feature>
<organism evidence="3 4">
    <name type="scientific">Enterococcus gallinarum</name>
    <dbReference type="NCBI Taxonomy" id="1353"/>
    <lineage>
        <taxon>Bacteria</taxon>
        <taxon>Bacillati</taxon>
        <taxon>Bacillota</taxon>
        <taxon>Bacilli</taxon>
        <taxon>Lactobacillales</taxon>
        <taxon>Enterococcaceae</taxon>
        <taxon>Enterococcus</taxon>
    </lineage>
</organism>
<dbReference type="InterPro" id="IPR010673">
    <property type="entry name" value="UPF0346"/>
</dbReference>
<dbReference type="InterPro" id="IPR036806">
    <property type="entry name" value="YozE_SAM-like_sf"/>
</dbReference>
<comment type="caution">
    <text evidence="3">The sequence shown here is derived from an EMBL/GenBank/DDBJ whole genome shotgun (WGS) entry which is preliminary data.</text>
</comment>
<proteinExistence type="inferred from homology"/>
<evidence type="ECO:0000313" key="3">
    <source>
        <dbReference type="EMBL" id="MXS24741.1"/>
    </source>
</evidence>
<dbReference type="SUPFAM" id="SSF140652">
    <property type="entry name" value="YozE-like"/>
    <property type="match status" value="1"/>
</dbReference>
<dbReference type="PIRSF" id="PIRSF037262">
    <property type="entry name" value="UCP037262"/>
    <property type="match status" value="1"/>
</dbReference>
<sequence length="73" mass="8725">MRKSFYTYLMAIKGPCHTDEAQIFATHASHDIQFPKHTDDYDEVSSYLELNVDYLPSMDIFDRIWEQYVEDNK</sequence>
<evidence type="ECO:0000259" key="2">
    <source>
        <dbReference type="Pfam" id="PF06855"/>
    </source>
</evidence>
<accession>A0A6I4XG68</accession>
<name>A0A6I4XG68_ENTGA</name>
<dbReference type="RefSeq" id="WP_160805692.1">
    <property type="nucleotide sequence ID" value="NZ_JBPFKU010000013.1"/>
</dbReference>
<evidence type="ECO:0000256" key="1">
    <source>
        <dbReference type="HAMAP-Rule" id="MF_01538"/>
    </source>
</evidence>
<dbReference type="EMBL" id="WVTI01000001">
    <property type="protein sequence ID" value="MXS24741.1"/>
    <property type="molecule type" value="Genomic_DNA"/>
</dbReference>
<gene>
    <name evidence="3" type="ORF">GTI89_01375</name>
</gene>
<reference evidence="3 4" key="1">
    <citation type="submission" date="2019-04" db="EMBL/GenBank/DDBJ databases">
        <title>Step-wise assembly of the neonatal virome modulated by breast feeding.</title>
        <authorList>
            <person name="Liang G."/>
            <person name="Bushman F."/>
        </authorList>
    </citation>
    <scope>NUCLEOTIDE SEQUENCE [LARGE SCALE GENOMIC DNA]</scope>
    <source>
        <strain evidence="3 4">E3404</strain>
    </source>
</reference>
<dbReference type="Gene3D" id="1.10.150.260">
    <property type="entry name" value="YozE SAM-like"/>
    <property type="match status" value="1"/>
</dbReference>
<protein>
    <recommendedName>
        <fullName evidence="1">UPF0346 protein GTI89_01375</fullName>
    </recommendedName>
</protein>
<dbReference type="HAMAP" id="MF_01538">
    <property type="entry name" value="UPF0346"/>
    <property type="match status" value="1"/>
</dbReference>
<dbReference type="InterPro" id="IPR023089">
    <property type="entry name" value="YozE_SAM-like"/>
</dbReference>
<dbReference type="AlphaFoldDB" id="A0A6I4XG68"/>
<dbReference type="Proteomes" id="UP000439965">
    <property type="component" value="Unassembled WGS sequence"/>
</dbReference>